<dbReference type="PROSITE" id="PS51257">
    <property type="entry name" value="PROKAR_LIPOPROTEIN"/>
    <property type="match status" value="1"/>
</dbReference>
<accession>A0ABU7VBV5</accession>
<gene>
    <name evidence="2" type="ORF">V2W34_03810</name>
</gene>
<evidence type="ECO:0008006" key="4">
    <source>
        <dbReference type="Google" id="ProtNLM"/>
    </source>
</evidence>
<dbReference type="EMBL" id="JAZHPM010000005">
    <property type="protein sequence ID" value="MEF2291139.1"/>
    <property type="molecule type" value="Genomic_DNA"/>
</dbReference>
<reference evidence="2 3" key="1">
    <citation type="submission" date="2024-01" db="EMBL/GenBank/DDBJ databases">
        <title>Survival strategy associated with biotechnological potential of Virgibacillus dokdonensis T4.6 isolated from salt-fermented shrimp paste.</title>
        <authorList>
            <person name="Doan T.V."/>
            <person name="Quach N.T."/>
            <person name="Phi Q.-T."/>
        </authorList>
    </citation>
    <scope>NUCLEOTIDE SEQUENCE [LARGE SCALE GENOMIC DNA]</scope>
    <source>
        <strain evidence="2 3">T4.6</strain>
    </source>
</reference>
<evidence type="ECO:0000256" key="1">
    <source>
        <dbReference type="SAM" id="SignalP"/>
    </source>
</evidence>
<keyword evidence="1" id="KW-0732">Signal</keyword>
<comment type="caution">
    <text evidence="2">The sequence shown here is derived from an EMBL/GenBank/DDBJ whole genome shotgun (WGS) entry which is preliminary data.</text>
</comment>
<feature type="signal peptide" evidence="1">
    <location>
        <begin position="1"/>
        <end position="22"/>
    </location>
</feature>
<name>A0ABU7VBV5_9BACI</name>
<sequence>MIRRLLFLFLLAVLLLSGCSTSDDLSGKTFDVSVRSSPNNPDKYHAIMTLEFLDGKVINHSIAGEEGTYELKDDNFVIQFENENESLQIEFTLKESDKEFSQYSAEIIDSDFQMEDAEQVSKYKQFYLDLPSSHVEIIEEK</sequence>
<proteinExistence type="predicted"/>
<keyword evidence="3" id="KW-1185">Reference proteome</keyword>
<evidence type="ECO:0000313" key="2">
    <source>
        <dbReference type="EMBL" id="MEF2291139.1"/>
    </source>
</evidence>
<protein>
    <recommendedName>
        <fullName evidence="4">Intracellular proteinase inhibitor BsuPI domain-containing protein</fullName>
    </recommendedName>
</protein>
<organism evidence="2 3">
    <name type="scientific">Virgibacillus dokdonensis</name>
    <dbReference type="NCBI Taxonomy" id="302167"/>
    <lineage>
        <taxon>Bacteria</taxon>
        <taxon>Bacillati</taxon>
        <taxon>Bacillota</taxon>
        <taxon>Bacilli</taxon>
        <taxon>Bacillales</taxon>
        <taxon>Bacillaceae</taxon>
        <taxon>Virgibacillus</taxon>
    </lineage>
</organism>
<dbReference type="RefSeq" id="WP_331805039.1">
    <property type="nucleotide sequence ID" value="NZ_JAZHPM010000005.1"/>
</dbReference>
<dbReference type="Proteomes" id="UP001356080">
    <property type="component" value="Unassembled WGS sequence"/>
</dbReference>
<evidence type="ECO:0000313" key="3">
    <source>
        <dbReference type="Proteomes" id="UP001356080"/>
    </source>
</evidence>
<feature type="chain" id="PRO_5046355479" description="Intracellular proteinase inhibitor BsuPI domain-containing protein" evidence="1">
    <location>
        <begin position="23"/>
        <end position="141"/>
    </location>
</feature>